<dbReference type="RefSeq" id="WP_088354058.1">
    <property type="nucleotide sequence ID" value="NZ_CP061813.1"/>
</dbReference>
<reference evidence="1 2" key="1">
    <citation type="journal article" date="2016" name="Int. J. Syst. Evol. Microbiol.">
        <title>Polaribacter haliotis sp. nov., isolated from the gut of abalone Haliotis discus hannai.</title>
        <authorList>
            <person name="Kim Y.O."/>
            <person name="Park I.S."/>
            <person name="Park S."/>
            <person name="Nam B.H."/>
            <person name="Park J.M."/>
            <person name="Kim D.G."/>
            <person name="Yoon J.H."/>
        </authorList>
    </citation>
    <scope>NUCLEOTIDE SEQUENCE [LARGE SCALE GENOMIC DNA]</scope>
    <source>
        <strain evidence="1 2">KCTC 52418</strain>
    </source>
</reference>
<dbReference type="KEGG" id="phal:H9I45_00085"/>
<proteinExistence type="predicted"/>
<sequence length="305" mass="32595">MKNIKNLYIILFSLTIGFYGCQENDYEFGEIIAPSNITIEASIVGADASNPNGDGSGVVSFKTTANNAVSYKYIFNGNANVAPSGEYTYSFSKLGLNTYTVTVVASGTAGVSSSKSIEVQVLSTYSPPQELLDKLYGTGSKTWKIQSAKPGHFGLGSVGGPMNEFYGAGPNEKAGVGMYDDRYIFNSDGTFKHITDNTNDATAVNTDGTIFGRDPYIVDDLGPTSLSPNGADIENYVYSDYDATFSLSAPGGQETISLSGIGFIGYYTGGSHSYQIVDRGVPNELVLKTTDGNGQFDWWFIIVSE</sequence>
<dbReference type="EMBL" id="CP061813">
    <property type="protein sequence ID" value="QOD60884.1"/>
    <property type="molecule type" value="Genomic_DNA"/>
</dbReference>
<dbReference type="CDD" id="cd00146">
    <property type="entry name" value="PKD"/>
    <property type="match status" value="1"/>
</dbReference>
<dbReference type="Proteomes" id="UP000516764">
    <property type="component" value="Chromosome"/>
</dbReference>
<accession>A0A7L8AG15</accession>
<organism evidence="1 2">
    <name type="scientific">Polaribacter haliotis</name>
    <dbReference type="NCBI Taxonomy" id="1888915"/>
    <lineage>
        <taxon>Bacteria</taxon>
        <taxon>Pseudomonadati</taxon>
        <taxon>Bacteroidota</taxon>
        <taxon>Flavobacteriia</taxon>
        <taxon>Flavobacteriales</taxon>
        <taxon>Flavobacteriaceae</taxon>
    </lineage>
</organism>
<evidence type="ECO:0000313" key="2">
    <source>
        <dbReference type="Proteomes" id="UP000516764"/>
    </source>
</evidence>
<dbReference type="PROSITE" id="PS51257">
    <property type="entry name" value="PROKAR_LIPOPROTEIN"/>
    <property type="match status" value="1"/>
</dbReference>
<dbReference type="OrthoDB" id="9809583at2"/>
<keyword evidence="2" id="KW-1185">Reference proteome</keyword>
<evidence type="ECO:0000313" key="1">
    <source>
        <dbReference type="EMBL" id="QOD60884.1"/>
    </source>
</evidence>
<gene>
    <name evidence="1" type="ORF">H9I45_00085</name>
</gene>
<dbReference type="AlphaFoldDB" id="A0A7L8AG15"/>
<dbReference type="SUPFAM" id="SSF49299">
    <property type="entry name" value="PKD domain"/>
    <property type="match status" value="1"/>
</dbReference>
<name>A0A7L8AG15_9FLAO</name>
<protein>
    <submittedName>
        <fullName evidence="1">PKD domain-containing protein</fullName>
    </submittedName>
</protein>
<dbReference type="InterPro" id="IPR035986">
    <property type="entry name" value="PKD_dom_sf"/>
</dbReference>